<dbReference type="GO" id="GO:0046872">
    <property type="term" value="F:metal ion binding"/>
    <property type="evidence" value="ECO:0007669"/>
    <property type="project" value="UniProtKB-KW"/>
</dbReference>
<dbReference type="EMBL" id="KI966443">
    <property type="protein sequence ID" value="EWC44289.1"/>
    <property type="molecule type" value="Genomic_DNA"/>
</dbReference>
<name>W7HMF0_9PEZI</name>
<dbReference type="Pfam" id="PF16278">
    <property type="entry name" value="zf-C2HE"/>
    <property type="match status" value="1"/>
</dbReference>
<dbReference type="InterPro" id="IPR036265">
    <property type="entry name" value="HIT-like_sf"/>
</dbReference>
<evidence type="ECO:0000256" key="1">
    <source>
        <dbReference type="ARBA" id="ARBA00004123"/>
    </source>
</evidence>
<dbReference type="GO" id="GO:0003725">
    <property type="term" value="F:double-stranded RNA binding"/>
    <property type="evidence" value="ECO:0007669"/>
    <property type="project" value="TreeGrafter"/>
</dbReference>
<dbReference type="Gene3D" id="3.30.428.10">
    <property type="entry name" value="HIT-like"/>
    <property type="match status" value="1"/>
</dbReference>
<dbReference type="GO" id="GO:0030983">
    <property type="term" value="F:mismatched DNA binding"/>
    <property type="evidence" value="ECO:0007669"/>
    <property type="project" value="TreeGrafter"/>
</dbReference>
<evidence type="ECO:0000313" key="10">
    <source>
        <dbReference type="Proteomes" id="UP000024837"/>
    </source>
</evidence>
<dbReference type="PANTHER" id="PTHR12486">
    <property type="entry name" value="APRATAXIN-RELATED"/>
    <property type="match status" value="1"/>
</dbReference>
<protein>
    <submittedName>
        <fullName evidence="9">Uncharacterized protein</fullName>
    </submittedName>
</protein>
<keyword evidence="2" id="KW-0479">Metal-binding</keyword>
<proteinExistence type="predicted"/>
<comment type="subcellular location">
    <subcellularLocation>
        <location evidence="1">Nucleus</location>
    </subcellularLocation>
</comment>
<dbReference type="HOGENOM" id="CLU_066882_0_0_1"/>
<accession>W7HMF0</accession>
<dbReference type="Proteomes" id="UP000024837">
    <property type="component" value="Unassembled WGS sequence"/>
</dbReference>
<evidence type="ECO:0000259" key="7">
    <source>
        <dbReference type="Pfam" id="PF01230"/>
    </source>
</evidence>
<evidence type="ECO:0000313" key="9">
    <source>
        <dbReference type="EMBL" id="EWC44289.1"/>
    </source>
</evidence>
<keyword evidence="4" id="KW-0238">DNA-binding</keyword>
<keyword evidence="5" id="KW-0539">Nucleus</keyword>
<evidence type="ECO:0000256" key="3">
    <source>
        <dbReference type="ARBA" id="ARBA00022833"/>
    </source>
</evidence>
<feature type="domain" description="Aprataxin C2HE/C2H2/C2HC zinc finger" evidence="8">
    <location>
        <begin position="271"/>
        <end position="326"/>
    </location>
</feature>
<feature type="domain" description="HIT" evidence="7">
    <location>
        <begin position="116"/>
        <end position="253"/>
    </location>
</feature>
<keyword evidence="3" id="KW-0862">Zinc</keyword>
<reference evidence="9 10" key="1">
    <citation type="submission" date="2013-05" db="EMBL/GenBank/DDBJ databases">
        <title>Drechslerella stenobrocha genome reveals carnivorous origination and mechanical trapping mechanism of predatory fungi.</title>
        <authorList>
            <person name="Liu X."/>
            <person name="Zhang W."/>
            <person name="Liu K."/>
        </authorList>
    </citation>
    <scope>NUCLEOTIDE SEQUENCE [LARGE SCALE GENOMIC DNA]</scope>
    <source>
        <strain evidence="9 10">248</strain>
    </source>
</reference>
<evidence type="ECO:0000256" key="2">
    <source>
        <dbReference type="ARBA" id="ARBA00022723"/>
    </source>
</evidence>
<dbReference type="GO" id="GO:1990165">
    <property type="term" value="F:single-strand break-containing DNA binding"/>
    <property type="evidence" value="ECO:0007669"/>
    <property type="project" value="TreeGrafter"/>
</dbReference>
<dbReference type="OrthoDB" id="3512845at2759"/>
<dbReference type="GO" id="GO:0033699">
    <property type="term" value="F:DNA 5'-adenosine monophosphate hydrolase activity"/>
    <property type="evidence" value="ECO:0007669"/>
    <property type="project" value="TreeGrafter"/>
</dbReference>
<dbReference type="InterPro" id="IPR032566">
    <property type="entry name" value="Znf-C2HE"/>
</dbReference>
<dbReference type="GO" id="GO:0005634">
    <property type="term" value="C:nucleus"/>
    <property type="evidence" value="ECO:0007669"/>
    <property type="project" value="UniProtKB-SubCell"/>
</dbReference>
<dbReference type="PANTHER" id="PTHR12486:SF4">
    <property type="entry name" value="APRATAXIN"/>
    <property type="match status" value="1"/>
</dbReference>
<evidence type="ECO:0000256" key="5">
    <source>
        <dbReference type="ARBA" id="ARBA00023242"/>
    </source>
</evidence>
<dbReference type="AlphaFoldDB" id="W7HMF0"/>
<evidence type="ECO:0000256" key="4">
    <source>
        <dbReference type="ARBA" id="ARBA00023125"/>
    </source>
</evidence>
<dbReference type="GO" id="GO:0003697">
    <property type="term" value="F:single-stranded DNA binding"/>
    <property type="evidence" value="ECO:0007669"/>
    <property type="project" value="TreeGrafter"/>
</dbReference>
<dbReference type="Pfam" id="PF01230">
    <property type="entry name" value="HIT"/>
    <property type="match status" value="1"/>
</dbReference>
<gene>
    <name evidence="9" type="ORF">DRE_01115</name>
</gene>
<evidence type="ECO:0000256" key="6">
    <source>
        <dbReference type="SAM" id="MobiDB-lite"/>
    </source>
</evidence>
<sequence>MDDTAQNPPPSKRLKHEHHDAETDSDASSSIRSRAETPPPNPQLSAKPVHPVPARSAFSELMAKKAKPAAPPLKPSLPPSSWPPRARNPYYLSNDPRSNLAAYLSNPESLPPSAGILFHNPDFVVVKDAFPKATVHALILPRDIRVTHLHPVEVLSSEPALLASVREIATQARTLLAKELQRIHARSSAMEIARQTAFEALEDRAVTEPGFDPDSEEAMSTLPPHRDWEAAIRIGVHSRPSMSNLHVHLISEDMHSPFLKKKAHYNSFNSWFFVGLDEFPLREDDGRIPGIAGMGDTLKGDMVCWRCQKNFSNKFKQLKEHLEAEHREWIKI</sequence>
<dbReference type="InterPro" id="IPR011146">
    <property type="entry name" value="HIT-like"/>
</dbReference>
<keyword evidence="10" id="KW-1185">Reference proteome</keyword>
<feature type="region of interest" description="Disordered" evidence="6">
    <location>
        <begin position="1"/>
        <end position="90"/>
    </location>
</feature>
<evidence type="ECO:0000259" key="8">
    <source>
        <dbReference type="Pfam" id="PF16278"/>
    </source>
</evidence>
<organism evidence="9 10">
    <name type="scientific">Drechslerella stenobrocha 248</name>
    <dbReference type="NCBI Taxonomy" id="1043628"/>
    <lineage>
        <taxon>Eukaryota</taxon>
        <taxon>Fungi</taxon>
        <taxon>Dikarya</taxon>
        <taxon>Ascomycota</taxon>
        <taxon>Pezizomycotina</taxon>
        <taxon>Orbiliomycetes</taxon>
        <taxon>Orbiliales</taxon>
        <taxon>Orbiliaceae</taxon>
        <taxon>Drechslerella</taxon>
    </lineage>
</organism>
<dbReference type="GO" id="GO:0000012">
    <property type="term" value="P:single strand break repair"/>
    <property type="evidence" value="ECO:0007669"/>
    <property type="project" value="TreeGrafter"/>
</dbReference>
<dbReference type="SUPFAM" id="SSF54197">
    <property type="entry name" value="HIT-like"/>
    <property type="match status" value="1"/>
</dbReference>
<feature type="compositionally biased region" description="Pro residues" evidence="6">
    <location>
        <begin position="69"/>
        <end position="82"/>
    </location>
</feature>